<dbReference type="EMBL" id="GEEE01006901">
    <property type="protein sequence ID" value="JAP56324.1"/>
    <property type="molecule type" value="Transcribed_RNA"/>
</dbReference>
<gene>
    <name evidence="3" type="primary">CDIP1</name>
    <name evidence="2" type="ORF">TR125952</name>
</gene>
<name>A0A0X3PTD0_SCHSO</name>
<dbReference type="AlphaFoldDB" id="A0A0X3PTD0"/>
<sequence>MLHRSFTGLTRPVLPWGSFSRSASSRIAAIIIGRYNFPTKLREIGMPMPGLLAVFSQVVPHPRLEHENPQNGTSESHDRSVKRSPTSINIPDLNWQDNEPVP</sequence>
<accession>A0A0X3PTD0</accession>
<evidence type="ECO:0000313" key="2">
    <source>
        <dbReference type="EMBL" id="JAP55221.1"/>
    </source>
</evidence>
<proteinExistence type="predicted"/>
<evidence type="ECO:0000256" key="1">
    <source>
        <dbReference type="SAM" id="MobiDB-lite"/>
    </source>
</evidence>
<evidence type="ECO:0000313" key="3">
    <source>
        <dbReference type="EMBL" id="JAP56324.1"/>
    </source>
</evidence>
<reference evidence="2" key="1">
    <citation type="submission" date="2016-01" db="EMBL/GenBank/DDBJ databases">
        <title>Reference transcriptome for the parasite Schistocephalus solidus: insights into the molecular evolution of parasitism.</title>
        <authorList>
            <person name="Hebert F.O."/>
            <person name="Grambauer S."/>
            <person name="Barber I."/>
            <person name="Landry C.R."/>
            <person name="Aubin-Horth N."/>
        </authorList>
    </citation>
    <scope>NUCLEOTIDE SEQUENCE</scope>
</reference>
<organism evidence="2">
    <name type="scientific">Schistocephalus solidus</name>
    <name type="common">Tapeworm</name>
    <dbReference type="NCBI Taxonomy" id="70667"/>
    <lineage>
        <taxon>Eukaryota</taxon>
        <taxon>Metazoa</taxon>
        <taxon>Spiralia</taxon>
        <taxon>Lophotrochozoa</taxon>
        <taxon>Platyhelminthes</taxon>
        <taxon>Cestoda</taxon>
        <taxon>Eucestoda</taxon>
        <taxon>Diphyllobothriidea</taxon>
        <taxon>Diphyllobothriidae</taxon>
        <taxon>Schistocephalus</taxon>
    </lineage>
</organism>
<feature type="region of interest" description="Disordered" evidence="1">
    <location>
        <begin position="62"/>
        <end position="102"/>
    </location>
</feature>
<protein>
    <submittedName>
        <fullName evidence="3">Cell death-inducing p53-target protein 1 homolog</fullName>
    </submittedName>
</protein>
<dbReference type="EMBL" id="GEEE01008004">
    <property type="protein sequence ID" value="JAP55221.1"/>
    <property type="molecule type" value="Transcribed_RNA"/>
</dbReference>